<dbReference type="RefSeq" id="WP_050724804.1">
    <property type="nucleotide sequence ID" value="NZ_CP012332.1"/>
</dbReference>
<dbReference type="Proteomes" id="UP000055590">
    <property type="component" value="Chromosome"/>
</dbReference>
<gene>
    <name evidence="2" type="ORF">AKJ08_0729</name>
</gene>
<dbReference type="AlphaFoldDB" id="A0A0K1PA11"/>
<protein>
    <submittedName>
        <fullName evidence="2">Uncharacterized protein</fullName>
    </submittedName>
</protein>
<organism evidence="2 3">
    <name type="scientific">Vulgatibacter incomptus</name>
    <dbReference type="NCBI Taxonomy" id="1391653"/>
    <lineage>
        <taxon>Bacteria</taxon>
        <taxon>Pseudomonadati</taxon>
        <taxon>Myxococcota</taxon>
        <taxon>Myxococcia</taxon>
        <taxon>Myxococcales</taxon>
        <taxon>Cystobacterineae</taxon>
        <taxon>Vulgatibacteraceae</taxon>
        <taxon>Vulgatibacter</taxon>
    </lineage>
</organism>
<dbReference type="OrthoDB" id="5381599at2"/>
<name>A0A0K1PA11_9BACT</name>
<dbReference type="PRINTS" id="PR01217">
    <property type="entry name" value="PRICHEXTENSN"/>
</dbReference>
<dbReference type="STRING" id="1391653.AKJ08_0729"/>
<evidence type="ECO:0000256" key="1">
    <source>
        <dbReference type="SAM" id="MobiDB-lite"/>
    </source>
</evidence>
<sequence length="279" mass="29097">MAAPKNFVTGFNHNVRHNGQGYHVQTEDSGDEIAHVITHLFQGGNILATKKSSYAELRGEPDLKARVRALMEEQHKKMLRELIAGAFDSLVAPSSPAPAAPPVSAQSPGPRSSPPAFAQSPGPRSAPPSFSKTPGPLGAQPVFAQSPGPPLAHSGANSRPSSPWGRVPLWPTALEAAAMERGSPTAGSSPKPTPTFPAPPARASTPPVAPPVLTPAAKAAPATPFPIRGFPGGKLPEPTPGPGVWRNELPAETIHVDDLASEKSLDQAILRYLAGERDE</sequence>
<dbReference type="EMBL" id="CP012332">
    <property type="protein sequence ID" value="AKU90342.1"/>
    <property type="molecule type" value="Genomic_DNA"/>
</dbReference>
<evidence type="ECO:0000313" key="3">
    <source>
        <dbReference type="Proteomes" id="UP000055590"/>
    </source>
</evidence>
<accession>A0A0K1PA11</accession>
<keyword evidence="3" id="KW-1185">Reference proteome</keyword>
<dbReference type="KEGG" id="vin:AKJ08_0729"/>
<feature type="compositionally biased region" description="Pro residues" evidence="1">
    <location>
        <begin position="191"/>
        <end position="200"/>
    </location>
</feature>
<feature type="region of interest" description="Disordered" evidence="1">
    <location>
        <begin position="93"/>
        <end position="245"/>
    </location>
</feature>
<proteinExistence type="predicted"/>
<evidence type="ECO:0000313" key="2">
    <source>
        <dbReference type="EMBL" id="AKU90342.1"/>
    </source>
</evidence>
<reference evidence="2 3" key="1">
    <citation type="submission" date="2015-08" db="EMBL/GenBank/DDBJ databases">
        <authorList>
            <person name="Babu N.S."/>
            <person name="Beckwith C.J."/>
            <person name="Beseler K.G."/>
            <person name="Brison A."/>
            <person name="Carone J.V."/>
            <person name="Caskin T.P."/>
            <person name="Diamond M."/>
            <person name="Durham M.E."/>
            <person name="Foxe J.M."/>
            <person name="Go M."/>
            <person name="Henderson B.A."/>
            <person name="Jones I.B."/>
            <person name="McGettigan J.A."/>
            <person name="Micheletti S.J."/>
            <person name="Nasrallah M.E."/>
            <person name="Ortiz D."/>
            <person name="Piller C.R."/>
            <person name="Privatt S.R."/>
            <person name="Schneider S.L."/>
            <person name="Sharp S."/>
            <person name="Smith T.C."/>
            <person name="Stanton J.D."/>
            <person name="Ullery H.E."/>
            <person name="Wilson R.J."/>
            <person name="Serrano M.G."/>
            <person name="Buck G."/>
            <person name="Lee V."/>
            <person name="Wang Y."/>
            <person name="Carvalho R."/>
            <person name="Voegtly L."/>
            <person name="Shi R."/>
            <person name="Duckworth R."/>
            <person name="Johnson A."/>
            <person name="Loviza R."/>
            <person name="Walstead R."/>
            <person name="Shah Z."/>
            <person name="Kiflezghi M."/>
            <person name="Wade K."/>
            <person name="Ball S.L."/>
            <person name="Bradley K.W."/>
            <person name="Asai D.J."/>
            <person name="Bowman C.A."/>
            <person name="Russell D.A."/>
            <person name="Pope W.H."/>
            <person name="Jacobs-Sera D."/>
            <person name="Hendrix R.W."/>
            <person name="Hatfull G.F."/>
        </authorList>
    </citation>
    <scope>NUCLEOTIDE SEQUENCE [LARGE SCALE GENOMIC DNA]</scope>
    <source>
        <strain evidence="2 3">DSM 27710</strain>
    </source>
</reference>